<protein>
    <submittedName>
        <fullName evidence="2">Uncharacterized protein</fullName>
    </submittedName>
</protein>
<evidence type="ECO:0000313" key="2">
    <source>
        <dbReference type="EMBL" id="SFS75834.1"/>
    </source>
</evidence>
<proteinExistence type="predicted"/>
<accession>A0A1I6SFY4</accession>
<organism evidence="2 3">
    <name type="scientific">Halostagnicola kamekurae</name>
    <dbReference type="NCBI Taxonomy" id="619731"/>
    <lineage>
        <taxon>Archaea</taxon>
        <taxon>Methanobacteriati</taxon>
        <taxon>Methanobacteriota</taxon>
        <taxon>Stenosarchaea group</taxon>
        <taxon>Halobacteria</taxon>
        <taxon>Halobacteriales</taxon>
        <taxon>Natrialbaceae</taxon>
        <taxon>Halostagnicola</taxon>
    </lineage>
</organism>
<gene>
    <name evidence="2" type="ORF">SAMN04488556_2642</name>
</gene>
<dbReference type="EMBL" id="FOZS01000002">
    <property type="protein sequence ID" value="SFS75834.1"/>
    <property type="molecule type" value="Genomic_DNA"/>
</dbReference>
<name>A0A1I6SFY4_9EURY</name>
<dbReference type="Pfam" id="PF23959">
    <property type="entry name" value="DUF7288"/>
    <property type="match status" value="1"/>
</dbReference>
<dbReference type="Proteomes" id="UP000199199">
    <property type="component" value="Unassembled WGS sequence"/>
</dbReference>
<dbReference type="InterPro" id="IPR055712">
    <property type="entry name" value="DUF7288"/>
</dbReference>
<dbReference type="RefSeq" id="WP_092905073.1">
    <property type="nucleotide sequence ID" value="NZ_FOZS01000002.1"/>
</dbReference>
<feature type="region of interest" description="Disordered" evidence="1">
    <location>
        <begin position="1"/>
        <end position="27"/>
    </location>
</feature>
<evidence type="ECO:0000256" key="1">
    <source>
        <dbReference type="SAM" id="MobiDB-lite"/>
    </source>
</evidence>
<dbReference type="OrthoDB" id="324613at2157"/>
<evidence type="ECO:0000313" key="3">
    <source>
        <dbReference type="Proteomes" id="UP000199199"/>
    </source>
</evidence>
<dbReference type="AlphaFoldDB" id="A0A1I6SFY4"/>
<keyword evidence="3" id="KW-1185">Reference proteome</keyword>
<sequence length="201" mass="21156">MGVRDASVRSRSGPCGGHESSRDETDRGQAYTLEGVVGAAIVLAAVLVASQTGGLTAATEESKQRHRQHELERQAQEALLVAATARSDGGDLSALVRAWDGTAFSSGELETFVLGELLAEQFGESSRNEAYRIRFAYERHDGSIARETVYSSADAEPGPDAAAASYTETVAAAANESDPPAMSDREVGPIAAVVDVEVTVW</sequence>
<reference evidence="3" key="1">
    <citation type="submission" date="2016-10" db="EMBL/GenBank/DDBJ databases">
        <authorList>
            <person name="Varghese N."/>
            <person name="Submissions S."/>
        </authorList>
    </citation>
    <scope>NUCLEOTIDE SEQUENCE [LARGE SCALE GENOMIC DNA]</scope>
    <source>
        <strain evidence="3">DSM 22427</strain>
    </source>
</reference>